<evidence type="ECO:0000313" key="3">
    <source>
        <dbReference type="Proteomes" id="UP000076532"/>
    </source>
</evidence>
<accession>A0A166E3I7</accession>
<organism evidence="2 3">
    <name type="scientific">Athelia psychrophila</name>
    <dbReference type="NCBI Taxonomy" id="1759441"/>
    <lineage>
        <taxon>Eukaryota</taxon>
        <taxon>Fungi</taxon>
        <taxon>Dikarya</taxon>
        <taxon>Basidiomycota</taxon>
        <taxon>Agaricomycotina</taxon>
        <taxon>Agaricomycetes</taxon>
        <taxon>Agaricomycetidae</taxon>
        <taxon>Atheliales</taxon>
        <taxon>Atheliaceae</taxon>
        <taxon>Athelia</taxon>
    </lineage>
</organism>
<dbReference type="Proteomes" id="UP000076532">
    <property type="component" value="Unassembled WGS sequence"/>
</dbReference>
<evidence type="ECO:0000313" key="2">
    <source>
        <dbReference type="EMBL" id="KZP15353.1"/>
    </source>
</evidence>
<protein>
    <submittedName>
        <fullName evidence="2">Uncharacterized protein</fullName>
    </submittedName>
</protein>
<feature type="compositionally biased region" description="Basic and acidic residues" evidence="1">
    <location>
        <begin position="27"/>
        <end position="36"/>
    </location>
</feature>
<gene>
    <name evidence="2" type="ORF">FIBSPDRAFT_867273</name>
</gene>
<name>A0A166E3I7_9AGAM</name>
<evidence type="ECO:0000256" key="1">
    <source>
        <dbReference type="SAM" id="MobiDB-lite"/>
    </source>
</evidence>
<reference evidence="2 3" key="1">
    <citation type="journal article" date="2016" name="Mol. Biol. Evol.">
        <title>Comparative Genomics of Early-Diverging Mushroom-Forming Fungi Provides Insights into the Origins of Lignocellulose Decay Capabilities.</title>
        <authorList>
            <person name="Nagy L.G."/>
            <person name="Riley R."/>
            <person name="Tritt A."/>
            <person name="Adam C."/>
            <person name="Daum C."/>
            <person name="Floudas D."/>
            <person name="Sun H."/>
            <person name="Yadav J.S."/>
            <person name="Pangilinan J."/>
            <person name="Larsson K.H."/>
            <person name="Matsuura K."/>
            <person name="Barry K."/>
            <person name="Labutti K."/>
            <person name="Kuo R."/>
            <person name="Ohm R.A."/>
            <person name="Bhattacharya S.S."/>
            <person name="Shirouzu T."/>
            <person name="Yoshinaga Y."/>
            <person name="Martin F.M."/>
            <person name="Grigoriev I.V."/>
            <person name="Hibbett D.S."/>
        </authorList>
    </citation>
    <scope>NUCLEOTIDE SEQUENCE [LARGE SCALE GENOMIC DNA]</scope>
    <source>
        <strain evidence="2 3">CBS 109695</strain>
    </source>
</reference>
<dbReference type="EMBL" id="KV417605">
    <property type="protein sequence ID" value="KZP15353.1"/>
    <property type="molecule type" value="Genomic_DNA"/>
</dbReference>
<keyword evidence="3" id="KW-1185">Reference proteome</keyword>
<sequence>MAVLGRALSPVACPGHGTARDPGTAQRDQRVVRGGDEMALGVQTFTPVTMDRGP</sequence>
<feature type="region of interest" description="Disordered" evidence="1">
    <location>
        <begin position="1"/>
        <end position="54"/>
    </location>
</feature>
<proteinExistence type="predicted"/>
<dbReference type="AlphaFoldDB" id="A0A166E3I7"/>